<evidence type="ECO:0000256" key="2">
    <source>
        <dbReference type="ARBA" id="ARBA00022670"/>
    </source>
</evidence>
<sequence length="239" mass="26103">MKLLLGSGGIRNEEQVKLYHDEMAHHFKGVDEVLFIPYAGNDHDYYLKRIQDFSAPSGIKLVGIHHAEDPIKAVEEAKGIYVGGGNTFLLTRDLHDTAIIGPIRNQVNAGIPYMGVSAGSNVAGPTMQTTNDMPIVSPSSFETLNLVPFQINPHYFGGKSWVKKGEDFIPHNGETRQDRIREFHQHNTAPVIGLWEGTYLRWNGASGGLIGGNATVFQAGKEPTSHDAGAIFNGSLEPK</sequence>
<organism evidence="5">
    <name type="scientific">uncultured marine group II/III euryarchaeote KM3_157_B03</name>
    <dbReference type="NCBI Taxonomy" id="1457902"/>
    <lineage>
        <taxon>Archaea</taxon>
        <taxon>Methanobacteriati</taxon>
        <taxon>Methanobacteriota</taxon>
        <taxon>environmental samples</taxon>
    </lineage>
</organism>
<comment type="similarity">
    <text evidence="1">Belongs to the peptidase S51 family.</text>
</comment>
<dbReference type="EMBL" id="KF900650">
    <property type="protein sequence ID" value="AIF02458.1"/>
    <property type="molecule type" value="Genomic_DNA"/>
</dbReference>
<dbReference type="CDD" id="cd03146">
    <property type="entry name" value="GAT1_Peptidase_E"/>
    <property type="match status" value="1"/>
</dbReference>
<dbReference type="SUPFAM" id="SSF52317">
    <property type="entry name" value="Class I glutamine amidotransferase-like"/>
    <property type="match status" value="1"/>
</dbReference>
<dbReference type="PANTHER" id="PTHR20842:SF0">
    <property type="entry name" value="ALPHA-ASPARTYL DIPEPTIDASE"/>
    <property type="match status" value="1"/>
</dbReference>
<dbReference type="InterPro" id="IPR029062">
    <property type="entry name" value="Class_I_gatase-like"/>
</dbReference>
<evidence type="ECO:0000256" key="1">
    <source>
        <dbReference type="ARBA" id="ARBA00006534"/>
    </source>
</evidence>
<reference evidence="5" key="1">
    <citation type="journal article" date="2014" name="Genome Biol. Evol.">
        <title>Pangenome evidence for extensive interdomain horizontal transfer affecting lineage core and shell genes in uncultured planktonic thaumarchaeota and euryarchaeota.</title>
        <authorList>
            <person name="Deschamps P."/>
            <person name="Zivanovic Y."/>
            <person name="Moreira D."/>
            <person name="Rodriguez-Valera F."/>
            <person name="Lopez-Garcia P."/>
        </authorList>
    </citation>
    <scope>NUCLEOTIDE SEQUENCE</scope>
</reference>
<dbReference type="Gene3D" id="3.40.50.880">
    <property type="match status" value="1"/>
</dbReference>
<dbReference type="GO" id="GO:0008236">
    <property type="term" value="F:serine-type peptidase activity"/>
    <property type="evidence" value="ECO:0007669"/>
    <property type="project" value="UniProtKB-KW"/>
</dbReference>
<dbReference type="EC" id="3.4.13.21" evidence="5"/>
<dbReference type="AlphaFoldDB" id="A0A075GLD4"/>
<dbReference type="GO" id="GO:0006508">
    <property type="term" value="P:proteolysis"/>
    <property type="evidence" value="ECO:0007669"/>
    <property type="project" value="UniProtKB-KW"/>
</dbReference>
<keyword evidence="3 5" id="KW-0378">Hydrolase</keyword>
<dbReference type="NCBIfam" id="NF003642">
    <property type="entry name" value="PRK05282.1"/>
    <property type="match status" value="1"/>
</dbReference>
<evidence type="ECO:0000256" key="4">
    <source>
        <dbReference type="ARBA" id="ARBA00022825"/>
    </source>
</evidence>
<name>A0A075GLD4_9EURY</name>
<proteinExistence type="inferred from homology"/>
<keyword evidence="2" id="KW-0645">Protease</keyword>
<keyword evidence="4" id="KW-0720">Serine protease</keyword>
<accession>A0A075GLD4</accession>
<evidence type="ECO:0000313" key="5">
    <source>
        <dbReference type="EMBL" id="AIF02458.1"/>
    </source>
</evidence>
<gene>
    <name evidence="5" type="primary">pepE</name>
</gene>
<dbReference type="PANTHER" id="PTHR20842">
    <property type="entry name" value="PROTEASE S51 ALPHA-ASPARTYL DIPEPTIDASE"/>
    <property type="match status" value="1"/>
</dbReference>
<protein>
    <submittedName>
        <fullName evidence="5">Peptidase E (PepE)</fullName>
        <ecNumber evidence="5">3.4.13.21</ecNumber>
    </submittedName>
</protein>
<evidence type="ECO:0000256" key="3">
    <source>
        <dbReference type="ARBA" id="ARBA00022801"/>
    </source>
</evidence>
<dbReference type="InterPro" id="IPR005320">
    <property type="entry name" value="Peptidase_S51"/>
</dbReference>
<dbReference type="Pfam" id="PF03575">
    <property type="entry name" value="Peptidase_S51"/>
    <property type="match status" value="1"/>
</dbReference>
<keyword evidence="5" id="KW-0224">Dipeptidase</keyword>
<dbReference type="GO" id="GO:0016805">
    <property type="term" value="F:dipeptidase activity"/>
    <property type="evidence" value="ECO:0007669"/>
    <property type="project" value="UniProtKB-KW"/>
</dbReference>